<comment type="caution">
    <text evidence="2">The sequence shown here is derived from an EMBL/GenBank/DDBJ whole genome shotgun (WGS) entry which is preliminary data.</text>
</comment>
<proteinExistence type="predicted"/>
<evidence type="ECO:0000313" key="2">
    <source>
        <dbReference type="EMBL" id="EKE28259.1"/>
    </source>
</evidence>
<dbReference type="EMBL" id="AMFJ01000358">
    <property type="protein sequence ID" value="EKE28259.1"/>
    <property type="molecule type" value="Genomic_DNA"/>
</dbReference>
<gene>
    <name evidence="2" type="ORF">ACD_3C00084G0015</name>
</gene>
<keyword evidence="1" id="KW-1133">Transmembrane helix</keyword>
<name>K2GDE3_9BACT</name>
<keyword evidence="1" id="KW-0472">Membrane</keyword>
<organism evidence="2">
    <name type="scientific">uncultured bacterium</name>
    <name type="common">gcode 4</name>
    <dbReference type="NCBI Taxonomy" id="1234023"/>
    <lineage>
        <taxon>Bacteria</taxon>
        <taxon>environmental samples</taxon>
    </lineage>
</organism>
<feature type="transmembrane region" description="Helical" evidence="1">
    <location>
        <begin position="15"/>
        <end position="34"/>
    </location>
</feature>
<reference evidence="2" key="1">
    <citation type="journal article" date="2012" name="Science">
        <title>Fermentation, hydrogen, and sulfur metabolism in multiple uncultivated bacterial phyla.</title>
        <authorList>
            <person name="Wrighton K.C."/>
            <person name="Thomas B.C."/>
            <person name="Sharon I."/>
            <person name="Miller C.S."/>
            <person name="Castelle C.J."/>
            <person name="VerBerkmoes N.C."/>
            <person name="Wilkins M.J."/>
            <person name="Hettich R.L."/>
            <person name="Lipton M.S."/>
            <person name="Williams K.H."/>
            <person name="Long P.E."/>
            <person name="Banfield J.F."/>
        </authorList>
    </citation>
    <scope>NUCLEOTIDE SEQUENCE [LARGE SCALE GENOMIC DNA]</scope>
</reference>
<sequence length="37" mass="4475">MYNTRALNIEYKPEGILGFIFLSEIPLFYIFNFWSIN</sequence>
<dbReference type="AlphaFoldDB" id="K2GDE3"/>
<evidence type="ECO:0000256" key="1">
    <source>
        <dbReference type="SAM" id="Phobius"/>
    </source>
</evidence>
<accession>K2GDE3</accession>
<protein>
    <submittedName>
        <fullName evidence="2">Uncharacterized protein</fullName>
    </submittedName>
</protein>
<keyword evidence="1" id="KW-0812">Transmembrane</keyword>